<protein>
    <recommendedName>
        <fullName evidence="4">Peptidase A1 domain-containing protein</fullName>
    </recommendedName>
</protein>
<gene>
    <name evidence="5" type="ORF">ILEXP_LOCUS16727</name>
</gene>
<name>A0ABC8RUU9_9AQUA</name>
<dbReference type="PANTHER" id="PTHR13683">
    <property type="entry name" value="ASPARTYL PROTEASES"/>
    <property type="match status" value="1"/>
</dbReference>
<dbReference type="InterPro" id="IPR032861">
    <property type="entry name" value="TAXi_N"/>
</dbReference>
<feature type="domain" description="Peptidase A1" evidence="4">
    <location>
        <begin position="133"/>
        <end position="455"/>
    </location>
</feature>
<comment type="caution">
    <text evidence="5">The sequence shown here is derived from an EMBL/GenBank/DDBJ whole genome shotgun (WGS) entry which is preliminary data.</text>
</comment>
<reference evidence="5 6" key="1">
    <citation type="submission" date="2024-02" db="EMBL/GenBank/DDBJ databases">
        <authorList>
            <person name="Vignale AGUSTIN F."/>
            <person name="Sosa J E."/>
            <person name="Modenutti C."/>
        </authorList>
    </citation>
    <scope>NUCLEOTIDE SEQUENCE [LARGE SCALE GENOMIC DNA]</scope>
</reference>
<dbReference type="Pfam" id="PF14541">
    <property type="entry name" value="TAXi_C"/>
    <property type="match status" value="1"/>
</dbReference>
<dbReference type="EMBL" id="CAUOFW020001792">
    <property type="protein sequence ID" value="CAK9148756.1"/>
    <property type="molecule type" value="Genomic_DNA"/>
</dbReference>
<dbReference type="InterPro" id="IPR032799">
    <property type="entry name" value="TAXi_C"/>
</dbReference>
<keyword evidence="3" id="KW-1133">Transmembrane helix</keyword>
<keyword evidence="3" id="KW-0472">Membrane</keyword>
<dbReference type="SUPFAM" id="SSF50630">
    <property type="entry name" value="Acid proteases"/>
    <property type="match status" value="1"/>
</dbReference>
<dbReference type="InterPro" id="IPR033121">
    <property type="entry name" value="PEPTIDASE_A1"/>
</dbReference>
<feature type="active site" evidence="2">
    <location>
        <position position="151"/>
    </location>
</feature>
<dbReference type="FunFam" id="2.40.70.10:FF:000013">
    <property type="entry name" value="Aspartyl protease AED1"/>
    <property type="match status" value="1"/>
</dbReference>
<dbReference type="InterPro" id="IPR001461">
    <property type="entry name" value="Aspartic_peptidase_A1"/>
</dbReference>
<sequence length="464" mass="50564">MALTHTSSALRLLLFSNFAVFLAVYLNSALVHGRAKESNSYQLVDVDSLLPKPYCTTNNRDSAVGSSKLKVTYKYGPCAPIGHAKEIPSSEQVLLHDEARIKFMNDRISNLYPTEESNSPLPISTYSKEAGIYTVTIKMGTPQHDYSVSIDTGSDITWLQCQPCSTGCYSNPKLRFHPSKSSTYVNGSCKSNSGKEYNIYYNDKSYSRGQWGCDTLTLEPSDVTPNFEFGCGQYNSDEFGSAVEVGMLGLGRGPTSLLSQTASQYGKTFVYCFPGPISSTGFLLFGDKAKSSSSAFKFTPLLKGPDSSYYFLELVAISVGGTKLKISPSVFRSPGTLIDSGTVITRLPAPAYSALKSAFKKSMSKYPSALAADLLDTCYNLERYKKVNLPKIVFHFGGRADVTLHPSGTVWTQSKKQVCLGFAPTPPNNFTIIGNNQQHALEVFYDTEGGRIGFGSTGRCGTLY</sequence>
<accession>A0ABC8RUU9</accession>
<keyword evidence="6" id="KW-1185">Reference proteome</keyword>
<evidence type="ECO:0000259" key="4">
    <source>
        <dbReference type="PROSITE" id="PS51767"/>
    </source>
</evidence>
<feature type="transmembrane region" description="Helical" evidence="3">
    <location>
        <begin position="12"/>
        <end position="31"/>
    </location>
</feature>
<evidence type="ECO:0000256" key="1">
    <source>
        <dbReference type="ARBA" id="ARBA00007447"/>
    </source>
</evidence>
<dbReference type="PROSITE" id="PS51767">
    <property type="entry name" value="PEPTIDASE_A1"/>
    <property type="match status" value="1"/>
</dbReference>
<dbReference type="InterPro" id="IPR021109">
    <property type="entry name" value="Peptidase_aspartic_dom_sf"/>
</dbReference>
<dbReference type="Gene3D" id="2.40.70.10">
    <property type="entry name" value="Acid Proteases"/>
    <property type="match status" value="2"/>
</dbReference>
<keyword evidence="3" id="KW-0812">Transmembrane</keyword>
<comment type="similarity">
    <text evidence="1">Belongs to the peptidase A1 family.</text>
</comment>
<dbReference type="PANTHER" id="PTHR13683:SF750">
    <property type="entry name" value="ASPARTYL PROTEASE AED1"/>
    <property type="match status" value="1"/>
</dbReference>
<feature type="active site" evidence="2">
    <location>
        <position position="339"/>
    </location>
</feature>
<proteinExistence type="inferred from homology"/>
<dbReference type="Proteomes" id="UP001642360">
    <property type="component" value="Unassembled WGS sequence"/>
</dbReference>
<evidence type="ECO:0000313" key="5">
    <source>
        <dbReference type="EMBL" id="CAK9148756.1"/>
    </source>
</evidence>
<organism evidence="5 6">
    <name type="scientific">Ilex paraguariensis</name>
    <name type="common">yerba mate</name>
    <dbReference type="NCBI Taxonomy" id="185542"/>
    <lineage>
        <taxon>Eukaryota</taxon>
        <taxon>Viridiplantae</taxon>
        <taxon>Streptophyta</taxon>
        <taxon>Embryophyta</taxon>
        <taxon>Tracheophyta</taxon>
        <taxon>Spermatophyta</taxon>
        <taxon>Magnoliopsida</taxon>
        <taxon>eudicotyledons</taxon>
        <taxon>Gunneridae</taxon>
        <taxon>Pentapetalae</taxon>
        <taxon>asterids</taxon>
        <taxon>campanulids</taxon>
        <taxon>Aquifoliales</taxon>
        <taxon>Aquifoliaceae</taxon>
        <taxon>Ilex</taxon>
    </lineage>
</organism>
<evidence type="ECO:0000256" key="3">
    <source>
        <dbReference type="SAM" id="Phobius"/>
    </source>
</evidence>
<evidence type="ECO:0000256" key="2">
    <source>
        <dbReference type="PIRSR" id="PIRSR601461-1"/>
    </source>
</evidence>
<dbReference type="Pfam" id="PF14543">
    <property type="entry name" value="TAXi_N"/>
    <property type="match status" value="1"/>
</dbReference>
<dbReference type="AlphaFoldDB" id="A0ABC8RUU9"/>
<evidence type="ECO:0000313" key="6">
    <source>
        <dbReference type="Proteomes" id="UP001642360"/>
    </source>
</evidence>